<dbReference type="PANTHER" id="PTHR24394:SF23">
    <property type="entry name" value="ZINC FINGER PROTEIN 281-LIKE ISOFORM X1"/>
    <property type="match status" value="1"/>
</dbReference>
<dbReference type="Pfam" id="PF00651">
    <property type="entry name" value="BTB"/>
    <property type="match status" value="1"/>
</dbReference>
<feature type="compositionally biased region" description="Basic and acidic residues" evidence="11">
    <location>
        <begin position="155"/>
        <end position="170"/>
    </location>
</feature>
<dbReference type="GO" id="GO:0005634">
    <property type="term" value="C:nucleus"/>
    <property type="evidence" value="ECO:0007669"/>
    <property type="project" value="UniProtKB-SubCell"/>
</dbReference>
<dbReference type="SMART" id="SM00225">
    <property type="entry name" value="BTB"/>
    <property type="match status" value="1"/>
</dbReference>
<feature type="compositionally biased region" description="Basic and acidic residues" evidence="11">
    <location>
        <begin position="298"/>
        <end position="316"/>
    </location>
</feature>
<dbReference type="InterPro" id="IPR013087">
    <property type="entry name" value="Znf_C2H2_type"/>
</dbReference>
<dbReference type="GO" id="GO:0008270">
    <property type="term" value="F:zinc ion binding"/>
    <property type="evidence" value="ECO:0007669"/>
    <property type="project" value="UniProtKB-KW"/>
</dbReference>
<evidence type="ECO:0000259" key="13">
    <source>
        <dbReference type="PROSITE" id="PS50157"/>
    </source>
</evidence>
<feature type="domain" description="C2H2-type" evidence="13">
    <location>
        <begin position="526"/>
        <end position="554"/>
    </location>
</feature>
<reference evidence="14 15" key="1">
    <citation type="submission" date="2020-06" db="EMBL/GenBank/DDBJ databases">
        <authorList>
            <consortium name="Wellcome Sanger Institute Data Sharing"/>
        </authorList>
    </citation>
    <scope>NUCLEOTIDE SEQUENCE [LARGE SCALE GENOMIC DNA]</scope>
</reference>
<name>A0AAY4F165_9TELE</name>
<dbReference type="InterPro" id="IPR036236">
    <property type="entry name" value="Znf_C2H2_sf"/>
</dbReference>
<feature type="domain" description="C2H2-type" evidence="13">
    <location>
        <begin position="404"/>
        <end position="431"/>
    </location>
</feature>
<feature type="domain" description="C2H2-type" evidence="13">
    <location>
        <begin position="498"/>
        <end position="525"/>
    </location>
</feature>
<reference evidence="14" key="3">
    <citation type="submission" date="2025-09" db="UniProtKB">
        <authorList>
            <consortium name="Ensembl"/>
        </authorList>
    </citation>
    <scope>IDENTIFICATION</scope>
</reference>
<dbReference type="FunFam" id="3.30.160.60:FF:002452">
    <property type="entry name" value="zinc finger protein 142 isoform X4"/>
    <property type="match status" value="1"/>
</dbReference>
<reference evidence="14" key="2">
    <citation type="submission" date="2025-08" db="UniProtKB">
        <authorList>
            <consortium name="Ensembl"/>
        </authorList>
    </citation>
    <scope>IDENTIFICATION</scope>
</reference>
<dbReference type="GeneTree" id="ENSGT00940000167146"/>
<keyword evidence="4 10" id="KW-0863">Zinc-finger</keyword>
<dbReference type="PROSITE" id="PS50157">
    <property type="entry name" value="ZINC_FINGER_C2H2_2"/>
    <property type="match status" value="8"/>
</dbReference>
<accession>A0AAY4F165</accession>
<organism evidence="14 15">
    <name type="scientific">Denticeps clupeoides</name>
    <name type="common">denticle herring</name>
    <dbReference type="NCBI Taxonomy" id="299321"/>
    <lineage>
        <taxon>Eukaryota</taxon>
        <taxon>Metazoa</taxon>
        <taxon>Chordata</taxon>
        <taxon>Craniata</taxon>
        <taxon>Vertebrata</taxon>
        <taxon>Euteleostomi</taxon>
        <taxon>Actinopterygii</taxon>
        <taxon>Neopterygii</taxon>
        <taxon>Teleostei</taxon>
        <taxon>Clupei</taxon>
        <taxon>Clupeiformes</taxon>
        <taxon>Denticipitoidei</taxon>
        <taxon>Denticipitidae</taxon>
        <taxon>Denticeps</taxon>
    </lineage>
</organism>
<keyword evidence="7" id="KW-0238">DNA-binding</keyword>
<feature type="compositionally biased region" description="Basic residues" evidence="11">
    <location>
        <begin position="215"/>
        <end position="227"/>
    </location>
</feature>
<feature type="domain" description="C2H2-type" evidence="13">
    <location>
        <begin position="319"/>
        <end position="346"/>
    </location>
</feature>
<dbReference type="SUPFAM" id="SSF54695">
    <property type="entry name" value="POZ domain"/>
    <property type="match status" value="1"/>
</dbReference>
<dbReference type="Pfam" id="PF00096">
    <property type="entry name" value="zf-C2H2"/>
    <property type="match status" value="6"/>
</dbReference>
<dbReference type="Ensembl" id="ENSDCDT00010073905.1">
    <property type="protein sequence ID" value="ENSDCDP00010063099.1"/>
    <property type="gene ID" value="ENSDCDG00010034476.1"/>
</dbReference>
<evidence type="ECO:0008006" key="16">
    <source>
        <dbReference type="Google" id="ProtNLM"/>
    </source>
</evidence>
<dbReference type="FunFam" id="3.30.160.60:FF:001049">
    <property type="entry name" value="zinc finger protein 319"/>
    <property type="match status" value="1"/>
</dbReference>
<evidence type="ECO:0000313" key="14">
    <source>
        <dbReference type="Ensembl" id="ENSDCDP00010063099.1"/>
    </source>
</evidence>
<feature type="domain" description="C2H2-type" evidence="13">
    <location>
        <begin position="460"/>
        <end position="487"/>
    </location>
</feature>
<evidence type="ECO:0000256" key="6">
    <source>
        <dbReference type="ARBA" id="ARBA00023015"/>
    </source>
</evidence>
<dbReference type="FunFam" id="3.30.160.60:FF:000352">
    <property type="entry name" value="zinc finger protein 3 homolog"/>
    <property type="match status" value="1"/>
</dbReference>
<evidence type="ECO:0000259" key="12">
    <source>
        <dbReference type="PROSITE" id="PS50097"/>
    </source>
</evidence>
<evidence type="ECO:0000256" key="3">
    <source>
        <dbReference type="ARBA" id="ARBA00022737"/>
    </source>
</evidence>
<feature type="region of interest" description="Disordered" evidence="11">
    <location>
        <begin position="123"/>
        <end position="316"/>
    </location>
</feature>
<dbReference type="GeneID" id="114766544"/>
<evidence type="ECO:0000256" key="5">
    <source>
        <dbReference type="ARBA" id="ARBA00022833"/>
    </source>
</evidence>
<keyword evidence="5" id="KW-0862">Zinc</keyword>
<evidence type="ECO:0000256" key="9">
    <source>
        <dbReference type="ARBA" id="ARBA00023242"/>
    </source>
</evidence>
<dbReference type="SMART" id="SM00355">
    <property type="entry name" value="ZnF_C2H2"/>
    <property type="match status" value="8"/>
</dbReference>
<keyword evidence="2" id="KW-0479">Metal-binding</keyword>
<gene>
    <name evidence="14" type="primary">MYNN</name>
</gene>
<sequence>MSSVAHAELLLERLRTQRGRGRFCDCAVAVGRARFSAHRNVLAAFSDYFASWGAGGHAGDVATLDPECVDEAALRTILDYIYTGELRLDSDCVSSIRKAASFLGMAEVLSQCDSLGQAAIKAPSGDTIREKTAEADAQPHSPGSECCDAVVPAEEEQKDRQNEESEHLEDQEPLENTNPSSPHIEQVSHMPQKRGRKPNPKHEVKEFQKPESSRGRGRGRPRGRGRGRPTGQGRGRPKAMVSEALETPDPASNTEDDNQKLPTKRRKSSRKRIPSKKLKENCFSDIEEPEEADGAAGDTDREGKETPPLRDQLQSKEKPVCSTCGKIFSELSSLRRHMRIHNGLKPYKCQLCGRTFRQGNQLKTHIRIHTGEKPFKCDRCDKSYAQKCQLVFHCRMHHGEEKPFKCDDCGLQFATSSNLKIHCRKHNGEKPYYCELCEKRFAQASTLTYHMRRHTGEKPYVCDTCGKAFAVSSSLITHSKKHTGEKAKKPVEKVEAPYLCLVCGKRFFTTGELRKHMDYHSGSKRMICDICGQTLSDANYLRRHKEKKHNAAAAAAAATTGAAVEETQGSEALPLNIPIDHQSLIARVCIPSDNPSETPEVQNVTFEQLEIPAHAGLETAQIVIVHTIE</sequence>
<keyword evidence="6" id="KW-0805">Transcription regulation</keyword>
<dbReference type="InterPro" id="IPR011333">
    <property type="entry name" value="SKP1/BTB/POZ_sf"/>
</dbReference>
<dbReference type="AlphaFoldDB" id="A0AAY4F165"/>
<evidence type="ECO:0000256" key="2">
    <source>
        <dbReference type="ARBA" id="ARBA00022723"/>
    </source>
</evidence>
<proteinExistence type="predicted"/>
<feature type="domain" description="BTB" evidence="12">
    <location>
        <begin position="24"/>
        <end position="90"/>
    </location>
</feature>
<evidence type="ECO:0000313" key="15">
    <source>
        <dbReference type="Proteomes" id="UP000694580"/>
    </source>
</evidence>
<dbReference type="FunFam" id="3.30.160.60:FF:001485">
    <property type="entry name" value="Krueppel-related zinc finger protein"/>
    <property type="match status" value="1"/>
</dbReference>
<feature type="compositionally biased region" description="Basic residues" evidence="11">
    <location>
        <begin position="262"/>
        <end position="276"/>
    </location>
</feature>
<feature type="compositionally biased region" description="Polar residues" evidence="11">
    <location>
        <begin position="174"/>
        <end position="183"/>
    </location>
</feature>
<keyword evidence="3" id="KW-0677">Repeat</keyword>
<dbReference type="Gene3D" id="3.30.160.60">
    <property type="entry name" value="Classic Zinc Finger"/>
    <property type="match status" value="7"/>
</dbReference>
<evidence type="ECO:0000256" key="7">
    <source>
        <dbReference type="ARBA" id="ARBA00023125"/>
    </source>
</evidence>
<dbReference type="Proteomes" id="UP000694580">
    <property type="component" value="Chromosome 2"/>
</dbReference>
<dbReference type="PROSITE" id="PS50097">
    <property type="entry name" value="BTB"/>
    <property type="match status" value="1"/>
</dbReference>
<evidence type="ECO:0000256" key="10">
    <source>
        <dbReference type="PROSITE-ProRule" id="PRU00042"/>
    </source>
</evidence>
<dbReference type="GO" id="GO:0000981">
    <property type="term" value="F:DNA-binding transcription factor activity, RNA polymerase II-specific"/>
    <property type="evidence" value="ECO:0007669"/>
    <property type="project" value="TreeGrafter"/>
</dbReference>
<protein>
    <recommendedName>
        <fullName evidence="16">Myoneurin</fullName>
    </recommendedName>
</protein>
<dbReference type="RefSeq" id="XP_028813216.1">
    <property type="nucleotide sequence ID" value="XM_028957383.1"/>
</dbReference>
<keyword evidence="15" id="KW-1185">Reference proteome</keyword>
<dbReference type="InterPro" id="IPR000210">
    <property type="entry name" value="BTB/POZ_dom"/>
</dbReference>
<evidence type="ECO:0000256" key="11">
    <source>
        <dbReference type="SAM" id="MobiDB-lite"/>
    </source>
</evidence>
<dbReference type="Gene3D" id="3.30.710.10">
    <property type="entry name" value="Potassium Channel Kv1.1, Chain A"/>
    <property type="match status" value="1"/>
</dbReference>
<evidence type="ECO:0000256" key="1">
    <source>
        <dbReference type="ARBA" id="ARBA00004123"/>
    </source>
</evidence>
<comment type="subcellular location">
    <subcellularLocation>
        <location evidence="1">Nucleus</location>
    </subcellularLocation>
</comment>
<dbReference type="GO" id="GO:0003677">
    <property type="term" value="F:DNA binding"/>
    <property type="evidence" value="ECO:0007669"/>
    <property type="project" value="UniProtKB-KW"/>
</dbReference>
<dbReference type="FunFam" id="3.30.160.60:FF:000446">
    <property type="entry name" value="Zinc finger protein"/>
    <property type="match status" value="1"/>
</dbReference>
<keyword evidence="8" id="KW-0804">Transcription</keyword>
<feature type="domain" description="C2H2-type" evidence="13">
    <location>
        <begin position="375"/>
        <end position="403"/>
    </location>
</feature>
<dbReference type="FunFam" id="3.30.160.60:FF:001774">
    <property type="entry name" value="Myoneurin"/>
    <property type="match status" value="1"/>
</dbReference>
<dbReference type="FunFam" id="3.30.160.60:FF:000030">
    <property type="entry name" value="Zinc finger protein 628"/>
    <property type="match status" value="1"/>
</dbReference>
<evidence type="ECO:0000256" key="8">
    <source>
        <dbReference type="ARBA" id="ARBA00023163"/>
    </source>
</evidence>
<dbReference type="PROSITE" id="PS00028">
    <property type="entry name" value="ZINC_FINGER_C2H2_1"/>
    <property type="match status" value="8"/>
</dbReference>
<feature type="domain" description="C2H2-type" evidence="13">
    <location>
        <begin position="347"/>
        <end position="374"/>
    </location>
</feature>
<keyword evidence="9" id="KW-0539">Nucleus</keyword>
<dbReference type="SUPFAM" id="SSF57667">
    <property type="entry name" value="beta-beta-alpha zinc fingers"/>
    <property type="match status" value="4"/>
</dbReference>
<dbReference type="PANTHER" id="PTHR24394">
    <property type="entry name" value="ZINC FINGER PROTEIN"/>
    <property type="match status" value="1"/>
</dbReference>
<feature type="domain" description="C2H2-type" evidence="13">
    <location>
        <begin position="432"/>
        <end position="459"/>
    </location>
</feature>
<evidence type="ECO:0000256" key="4">
    <source>
        <dbReference type="ARBA" id="ARBA00022771"/>
    </source>
</evidence>
<feature type="compositionally biased region" description="Basic and acidic residues" evidence="11">
    <location>
        <begin position="200"/>
        <end position="214"/>
    </location>
</feature>